<dbReference type="Gene3D" id="2.30.40.10">
    <property type="entry name" value="Urease, subunit C, domain 1"/>
    <property type="match status" value="1"/>
</dbReference>
<dbReference type="InterPro" id="IPR011059">
    <property type="entry name" value="Metal-dep_hydrolase_composite"/>
</dbReference>
<gene>
    <name evidence="2" type="ORF">HQ497_01940</name>
</gene>
<feature type="domain" description="Amidohydrolase 3" evidence="1">
    <location>
        <begin position="7"/>
        <end position="86"/>
    </location>
</feature>
<dbReference type="Proteomes" id="UP000754644">
    <property type="component" value="Unassembled WGS sequence"/>
</dbReference>
<dbReference type="Pfam" id="PF07969">
    <property type="entry name" value="Amidohydro_3"/>
    <property type="match status" value="1"/>
</dbReference>
<accession>A0A972VTR0</accession>
<dbReference type="GO" id="GO:0016810">
    <property type="term" value="F:hydrolase activity, acting on carbon-nitrogen (but not peptide) bonds"/>
    <property type="evidence" value="ECO:0007669"/>
    <property type="project" value="InterPro"/>
</dbReference>
<dbReference type="InterPro" id="IPR013108">
    <property type="entry name" value="Amidohydro_3"/>
</dbReference>
<organism evidence="2 3">
    <name type="scientific">SAR86 cluster bacterium</name>
    <dbReference type="NCBI Taxonomy" id="2030880"/>
    <lineage>
        <taxon>Bacteria</taxon>
        <taxon>Pseudomonadati</taxon>
        <taxon>Pseudomonadota</taxon>
        <taxon>Gammaproteobacteria</taxon>
        <taxon>SAR86 cluster</taxon>
    </lineage>
</organism>
<evidence type="ECO:0000313" key="3">
    <source>
        <dbReference type="Proteomes" id="UP000754644"/>
    </source>
</evidence>
<evidence type="ECO:0000259" key="1">
    <source>
        <dbReference type="Pfam" id="PF07969"/>
    </source>
</evidence>
<sequence>RDRTVADTLPLEFIVHKMTQNTADVYGLNDRGVIAPGYLADFNIIDYAKLQLEPPEMVYDLPGDGKRLIQKATGYIATIKRGQVTFENGIATGALPGKLLRGGT</sequence>
<dbReference type="AlphaFoldDB" id="A0A972VTR0"/>
<comment type="caution">
    <text evidence="2">The sequence shown here is derived from an EMBL/GenBank/DDBJ whole genome shotgun (WGS) entry which is preliminary data.</text>
</comment>
<proteinExistence type="predicted"/>
<dbReference type="Gene3D" id="3.20.20.140">
    <property type="entry name" value="Metal-dependent hydrolases"/>
    <property type="match status" value="1"/>
</dbReference>
<feature type="non-terminal residue" evidence="2">
    <location>
        <position position="1"/>
    </location>
</feature>
<evidence type="ECO:0000313" key="2">
    <source>
        <dbReference type="EMBL" id="NQV64100.1"/>
    </source>
</evidence>
<reference evidence="2" key="1">
    <citation type="submission" date="2020-05" db="EMBL/GenBank/DDBJ databases">
        <title>Sulfur intermediates as new biogeochemical hubs in an aquatic model microbial ecosystem.</title>
        <authorList>
            <person name="Vigneron A."/>
        </authorList>
    </citation>
    <scope>NUCLEOTIDE SEQUENCE</scope>
    <source>
        <strain evidence="2">Bin.250</strain>
    </source>
</reference>
<dbReference type="EMBL" id="JABMOJ010000067">
    <property type="protein sequence ID" value="NQV64100.1"/>
    <property type="molecule type" value="Genomic_DNA"/>
</dbReference>
<name>A0A972VTR0_9GAMM</name>
<dbReference type="SUPFAM" id="SSF51338">
    <property type="entry name" value="Composite domain of metallo-dependent hydrolases"/>
    <property type="match status" value="1"/>
</dbReference>
<protein>
    <submittedName>
        <fullName evidence="2">Amidohydrolase family protein</fullName>
    </submittedName>
</protein>